<protein>
    <submittedName>
        <fullName evidence="1">Uncharacterized protein</fullName>
    </submittedName>
</protein>
<gene>
    <name evidence="1" type="ORF">scyTo_0024079</name>
</gene>
<name>A0A401QDW4_SCYTO</name>
<dbReference type="Pfam" id="PF24787">
    <property type="entry name" value="TEX47"/>
    <property type="match status" value="1"/>
</dbReference>
<sequence length="33" mass="4009">YYENFLQKLQRCHQEGITGLLLLYPNYVIHVLE</sequence>
<keyword evidence="2" id="KW-1185">Reference proteome</keyword>
<dbReference type="InterPro" id="IPR055308">
    <property type="entry name" value="TEX47-like"/>
</dbReference>
<organism evidence="1 2">
    <name type="scientific">Scyliorhinus torazame</name>
    <name type="common">Cloudy catshark</name>
    <name type="synonym">Catulus torazame</name>
    <dbReference type="NCBI Taxonomy" id="75743"/>
    <lineage>
        <taxon>Eukaryota</taxon>
        <taxon>Metazoa</taxon>
        <taxon>Chordata</taxon>
        <taxon>Craniata</taxon>
        <taxon>Vertebrata</taxon>
        <taxon>Chondrichthyes</taxon>
        <taxon>Elasmobranchii</taxon>
        <taxon>Galeomorphii</taxon>
        <taxon>Galeoidea</taxon>
        <taxon>Carcharhiniformes</taxon>
        <taxon>Scyliorhinidae</taxon>
        <taxon>Scyliorhinus</taxon>
    </lineage>
</organism>
<comment type="caution">
    <text evidence="1">The sequence shown here is derived from an EMBL/GenBank/DDBJ whole genome shotgun (WGS) entry which is preliminary data.</text>
</comment>
<feature type="non-terminal residue" evidence="1">
    <location>
        <position position="1"/>
    </location>
</feature>
<proteinExistence type="predicted"/>
<dbReference type="OrthoDB" id="548795at2759"/>
<dbReference type="EMBL" id="BFAA01038864">
    <property type="protein sequence ID" value="GCB83575.1"/>
    <property type="molecule type" value="Genomic_DNA"/>
</dbReference>
<dbReference type="Proteomes" id="UP000288216">
    <property type="component" value="Unassembled WGS sequence"/>
</dbReference>
<dbReference type="AlphaFoldDB" id="A0A401QDW4"/>
<feature type="non-terminal residue" evidence="1">
    <location>
        <position position="33"/>
    </location>
</feature>
<accession>A0A401QDW4</accession>
<evidence type="ECO:0000313" key="1">
    <source>
        <dbReference type="EMBL" id="GCB83575.1"/>
    </source>
</evidence>
<reference evidence="1 2" key="1">
    <citation type="journal article" date="2018" name="Nat. Ecol. Evol.">
        <title>Shark genomes provide insights into elasmobranch evolution and the origin of vertebrates.</title>
        <authorList>
            <person name="Hara Y"/>
            <person name="Yamaguchi K"/>
            <person name="Onimaru K"/>
            <person name="Kadota M"/>
            <person name="Koyanagi M"/>
            <person name="Keeley SD"/>
            <person name="Tatsumi K"/>
            <person name="Tanaka K"/>
            <person name="Motone F"/>
            <person name="Kageyama Y"/>
            <person name="Nozu R"/>
            <person name="Adachi N"/>
            <person name="Nishimura O"/>
            <person name="Nakagawa R"/>
            <person name="Tanegashima C"/>
            <person name="Kiyatake I"/>
            <person name="Matsumoto R"/>
            <person name="Murakumo K"/>
            <person name="Nishida K"/>
            <person name="Terakita A"/>
            <person name="Kuratani S"/>
            <person name="Sato K"/>
            <person name="Hyodo S Kuraku.S."/>
        </authorList>
    </citation>
    <scope>NUCLEOTIDE SEQUENCE [LARGE SCALE GENOMIC DNA]</scope>
</reference>
<evidence type="ECO:0000313" key="2">
    <source>
        <dbReference type="Proteomes" id="UP000288216"/>
    </source>
</evidence>